<keyword evidence="6" id="KW-1185">Reference proteome</keyword>
<reference evidence="5 6" key="1">
    <citation type="submission" date="2020-12" db="EMBL/GenBank/DDBJ databases">
        <title>Concerted genomic and epigenomic changes stabilize Arabidopsis allopolyploids.</title>
        <authorList>
            <person name="Chen Z."/>
        </authorList>
    </citation>
    <scope>NUCLEOTIDE SEQUENCE [LARGE SCALE GENOMIC DNA]</scope>
    <source>
        <strain evidence="5">As9502</strain>
        <tissue evidence="5">Leaf</tissue>
    </source>
</reference>
<dbReference type="OrthoDB" id="1891975at2759"/>
<evidence type="ECO:0000256" key="4">
    <source>
        <dbReference type="SAM" id="MobiDB-lite"/>
    </source>
</evidence>
<dbReference type="AlphaFoldDB" id="A0A8T1XR11"/>
<comment type="caution">
    <text evidence="5">The sequence shown here is derived from an EMBL/GenBank/DDBJ whole genome shotgun (WGS) entry which is preliminary data.</text>
</comment>
<dbReference type="PANTHER" id="PTHR13691">
    <property type="entry name" value="RIBOSOMAL PROTEIN L2"/>
    <property type="match status" value="1"/>
</dbReference>
<accession>A0A8T1XR11</accession>
<keyword evidence="3" id="KW-0687">Ribonucleoprotein</keyword>
<dbReference type="GO" id="GO:0022625">
    <property type="term" value="C:cytosolic large ribosomal subunit"/>
    <property type="evidence" value="ECO:0007669"/>
    <property type="project" value="TreeGrafter"/>
</dbReference>
<keyword evidence="2" id="KW-0689">Ribosomal protein</keyword>
<sequence>MKIGIRKSVEIGIVSVGPSLDTKLGVIPGSSRFTVVELNISQRIMPLEVRGVAMNPVEHPHGGVNHQHIGQASTVRRDASPRRTGGLRGQDAASAGKAD</sequence>
<evidence type="ECO:0000256" key="2">
    <source>
        <dbReference type="ARBA" id="ARBA00022980"/>
    </source>
</evidence>
<dbReference type="EMBL" id="JAEFBJ010000013">
    <property type="protein sequence ID" value="KAG7536488.1"/>
    <property type="molecule type" value="Genomic_DNA"/>
</dbReference>
<evidence type="ECO:0000256" key="3">
    <source>
        <dbReference type="ARBA" id="ARBA00023274"/>
    </source>
</evidence>
<evidence type="ECO:0000313" key="6">
    <source>
        <dbReference type="Proteomes" id="UP000694251"/>
    </source>
</evidence>
<proteinExistence type="inferred from homology"/>
<evidence type="ECO:0000256" key="1">
    <source>
        <dbReference type="ARBA" id="ARBA00005636"/>
    </source>
</evidence>
<dbReference type="InterPro" id="IPR002171">
    <property type="entry name" value="Ribosomal_uL2"/>
</dbReference>
<gene>
    <name evidence="5" type="ORF">ISN44_As13g004350</name>
</gene>
<dbReference type="Proteomes" id="UP000694251">
    <property type="component" value="Chromosome 13"/>
</dbReference>
<feature type="region of interest" description="Disordered" evidence="4">
    <location>
        <begin position="56"/>
        <end position="99"/>
    </location>
</feature>
<dbReference type="GO" id="GO:0003735">
    <property type="term" value="F:structural constituent of ribosome"/>
    <property type="evidence" value="ECO:0007669"/>
    <property type="project" value="InterPro"/>
</dbReference>
<dbReference type="PANTHER" id="PTHR13691:SF16">
    <property type="entry name" value="LARGE RIBOSOMAL SUBUNIT PROTEIN UL2"/>
    <property type="match status" value="1"/>
</dbReference>
<evidence type="ECO:0000313" key="5">
    <source>
        <dbReference type="EMBL" id="KAG7536488.1"/>
    </source>
</evidence>
<dbReference type="GO" id="GO:0002181">
    <property type="term" value="P:cytoplasmic translation"/>
    <property type="evidence" value="ECO:0007669"/>
    <property type="project" value="TreeGrafter"/>
</dbReference>
<comment type="similarity">
    <text evidence="1">Belongs to the universal ribosomal protein uL2 family.</text>
</comment>
<dbReference type="GO" id="GO:0003723">
    <property type="term" value="F:RNA binding"/>
    <property type="evidence" value="ECO:0007669"/>
    <property type="project" value="TreeGrafter"/>
</dbReference>
<protein>
    <submittedName>
        <fullName evidence="5">Translation protein SH3-like domain superfamily</fullName>
    </submittedName>
</protein>
<name>A0A8T1XR11_ARASU</name>
<organism evidence="5 6">
    <name type="scientific">Arabidopsis suecica</name>
    <name type="common">Swedish thale-cress</name>
    <name type="synonym">Cardaminopsis suecica</name>
    <dbReference type="NCBI Taxonomy" id="45249"/>
    <lineage>
        <taxon>Eukaryota</taxon>
        <taxon>Viridiplantae</taxon>
        <taxon>Streptophyta</taxon>
        <taxon>Embryophyta</taxon>
        <taxon>Tracheophyta</taxon>
        <taxon>Spermatophyta</taxon>
        <taxon>Magnoliopsida</taxon>
        <taxon>eudicotyledons</taxon>
        <taxon>Gunneridae</taxon>
        <taxon>Pentapetalae</taxon>
        <taxon>rosids</taxon>
        <taxon>malvids</taxon>
        <taxon>Brassicales</taxon>
        <taxon>Brassicaceae</taxon>
        <taxon>Camelineae</taxon>
        <taxon>Arabidopsis</taxon>
    </lineage>
</organism>